<dbReference type="EMBL" id="CP019646">
    <property type="protein sequence ID" value="AQQ72458.1"/>
    <property type="molecule type" value="Genomic_DNA"/>
</dbReference>
<accession>A0A1Q2MIV8</accession>
<sequence>MADEYYTIAQAAKKLGKTEDEIKAMSKEGDLIGMNNGSEVVFDKKEIDRLANSDKTAEADDSVFSITDDTLAGGTNVSDQTDMDDFDNTADNEMSSILGLADTMNVDGDTMAGSTVDPLEDLDAELNDGQAEEKTDLDLAGDANLESAESGSGLLDLSIQADDTSFGAVLDDIMPGDDENQVEGIDDFNFDEPGQEEKPAEESGLKLEETPAIEEEQSPDMQKDLTREAVAFSAPAAAGPAETPADVDSTSGAYGAMLLLPVIGVVIAAIVVSAAVSGVTPGIFEMLQKYIWYVVIALAVLSLLLLGISAMMSSSSDKPKKAKTKTKKEKKKKEKKPKKAKK</sequence>
<dbReference type="OrthoDB" id="283946at2"/>
<dbReference type="STRING" id="1851148.SMSP2_02843"/>
<keyword evidence="4" id="KW-1185">Reference proteome</keyword>
<keyword evidence="2" id="KW-1133">Transmembrane helix</keyword>
<evidence type="ECO:0000313" key="3">
    <source>
        <dbReference type="EMBL" id="AQQ72458.1"/>
    </source>
</evidence>
<evidence type="ECO:0000256" key="2">
    <source>
        <dbReference type="SAM" id="Phobius"/>
    </source>
</evidence>
<keyword evidence="2" id="KW-0472">Membrane</keyword>
<feature type="region of interest" description="Disordered" evidence="1">
    <location>
        <begin position="169"/>
        <end position="221"/>
    </location>
</feature>
<organism evidence="3 4">
    <name type="scientific">Limihaloglobus sulfuriphilus</name>
    <dbReference type="NCBI Taxonomy" id="1851148"/>
    <lineage>
        <taxon>Bacteria</taxon>
        <taxon>Pseudomonadati</taxon>
        <taxon>Planctomycetota</taxon>
        <taxon>Phycisphaerae</taxon>
        <taxon>Sedimentisphaerales</taxon>
        <taxon>Sedimentisphaeraceae</taxon>
        <taxon>Limihaloglobus</taxon>
    </lineage>
</organism>
<evidence type="ECO:0008006" key="5">
    <source>
        <dbReference type="Google" id="ProtNLM"/>
    </source>
</evidence>
<dbReference type="KEGG" id="pbas:SMSP2_02843"/>
<dbReference type="RefSeq" id="WP_146684645.1">
    <property type="nucleotide sequence ID" value="NZ_CP019646.1"/>
</dbReference>
<gene>
    <name evidence="3" type="ORF">SMSP2_02843</name>
</gene>
<reference evidence="4" key="1">
    <citation type="submission" date="2017-02" db="EMBL/GenBank/DDBJ databases">
        <title>Comparative genomics and description of representatives of a novel lineage of planctomycetes thriving in anoxic sediments.</title>
        <authorList>
            <person name="Spring S."/>
            <person name="Bunk B."/>
            <person name="Sproer C."/>
        </authorList>
    </citation>
    <scope>NUCLEOTIDE SEQUENCE [LARGE SCALE GENOMIC DNA]</scope>
    <source>
        <strain evidence="4">SM-Chi-D1</strain>
    </source>
</reference>
<feature type="region of interest" description="Disordered" evidence="1">
    <location>
        <begin position="313"/>
        <end position="342"/>
    </location>
</feature>
<feature type="transmembrane region" description="Helical" evidence="2">
    <location>
        <begin position="258"/>
        <end position="284"/>
    </location>
</feature>
<feature type="transmembrane region" description="Helical" evidence="2">
    <location>
        <begin position="290"/>
        <end position="311"/>
    </location>
</feature>
<proteinExistence type="predicted"/>
<evidence type="ECO:0000313" key="4">
    <source>
        <dbReference type="Proteomes" id="UP000188181"/>
    </source>
</evidence>
<dbReference type="Proteomes" id="UP000188181">
    <property type="component" value="Chromosome"/>
</dbReference>
<feature type="compositionally biased region" description="Acidic residues" evidence="1">
    <location>
        <begin position="174"/>
        <end position="194"/>
    </location>
</feature>
<protein>
    <recommendedName>
        <fullName evidence="5">Helix-turn-helix domain-containing protein</fullName>
    </recommendedName>
</protein>
<keyword evidence="2" id="KW-0812">Transmembrane</keyword>
<feature type="compositionally biased region" description="Basic residues" evidence="1">
    <location>
        <begin position="320"/>
        <end position="342"/>
    </location>
</feature>
<evidence type="ECO:0000256" key="1">
    <source>
        <dbReference type="SAM" id="MobiDB-lite"/>
    </source>
</evidence>
<dbReference type="AlphaFoldDB" id="A0A1Q2MIV8"/>
<name>A0A1Q2MIV8_9BACT</name>
<feature type="compositionally biased region" description="Basic and acidic residues" evidence="1">
    <location>
        <begin position="195"/>
        <end position="209"/>
    </location>
</feature>